<dbReference type="EMBL" id="CM026427">
    <property type="protein sequence ID" value="KAG0571024.1"/>
    <property type="molecule type" value="Genomic_DNA"/>
</dbReference>
<evidence type="ECO:0000256" key="1">
    <source>
        <dbReference type="SAM" id="SignalP"/>
    </source>
</evidence>
<evidence type="ECO:0000313" key="2">
    <source>
        <dbReference type="EMBL" id="KAG0571024.1"/>
    </source>
</evidence>
<evidence type="ECO:0008006" key="4">
    <source>
        <dbReference type="Google" id="ProtNLM"/>
    </source>
</evidence>
<reference evidence="2 3" key="1">
    <citation type="submission" date="2020-06" db="EMBL/GenBank/DDBJ databases">
        <title>WGS assembly of Ceratodon purpureus strain R40.</title>
        <authorList>
            <person name="Carey S.B."/>
            <person name="Jenkins J."/>
            <person name="Shu S."/>
            <person name="Lovell J.T."/>
            <person name="Sreedasyam A."/>
            <person name="Maumus F."/>
            <person name="Tiley G.P."/>
            <person name="Fernandez-Pozo N."/>
            <person name="Barry K."/>
            <person name="Chen C."/>
            <person name="Wang M."/>
            <person name="Lipzen A."/>
            <person name="Daum C."/>
            <person name="Saski C.A."/>
            <person name="Payton A.C."/>
            <person name="Mcbreen J.C."/>
            <person name="Conrad R.E."/>
            <person name="Kollar L.M."/>
            <person name="Olsson S."/>
            <person name="Huttunen S."/>
            <person name="Landis J.B."/>
            <person name="Wickett N.J."/>
            <person name="Johnson M.G."/>
            <person name="Rensing S.A."/>
            <person name="Grimwood J."/>
            <person name="Schmutz J."/>
            <person name="Mcdaniel S.F."/>
        </authorList>
    </citation>
    <scope>NUCLEOTIDE SEQUENCE [LARGE SCALE GENOMIC DNA]</scope>
    <source>
        <strain evidence="2 3">R40</strain>
    </source>
</reference>
<proteinExistence type="predicted"/>
<comment type="caution">
    <text evidence="2">The sequence shown here is derived from an EMBL/GenBank/DDBJ whole genome shotgun (WGS) entry which is preliminary data.</text>
</comment>
<name>A0A8T0HJS9_CERPU</name>
<dbReference type="Proteomes" id="UP000822688">
    <property type="component" value="Chromosome 6"/>
</dbReference>
<organism evidence="2 3">
    <name type="scientific">Ceratodon purpureus</name>
    <name type="common">Fire moss</name>
    <name type="synonym">Dicranum purpureum</name>
    <dbReference type="NCBI Taxonomy" id="3225"/>
    <lineage>
        <taxon>Eukaryota</taxon>
        <taxon>Viridiplantae</taxon>
        <taxon>Streptophyta</taxon>
        <taxon>Embryophyta</taxon>
        <taxon>Bryophyta</taxon>
        <taxon>Bryophytina</taxon>
        <taxon>Bryopsida</taxon>
        <taxon>Dicranidae</taxon>
        <taxon>Pseudoditrichales</taxon>
        <taxon>Ditrichaceae</taxon>
        <taxon>Ceratodon</taxon>
    </lineage>
</organism>
<evidence type="ECO:0000313" key="3">
    <source>
        <dbReference type="Proteomes" id="UP000822688"/>
    </source>
</evidence>
<sequence length="69" mass="7554">MRFAFLGYGNASILHVSAVSVVWCLVQASCLERGAVGIMQAIFVLRESPSRSSGSYLQGCLLQAFRRPF</sequence>
<accession>A0A8T0HJS9</accession>
<gene>
    <name evidence="2" type="ORF">KC19_6G206000</name>
</gene>
<feature type="signal peptide" evidence="1">
    <location>
        <begin position="1"/>
        <end position="28"/>
    </location>
</feature>
<protein>
    <recommendedName>
        <fullName evidence="4">Secreted protein</fullName>
    </recommendedName>
</protein>
<feature type="chain" id="PRO_5035824732" description="Secreted protein" evidence="1">
    <location>
        <begin position="29"/>
        <end position="69"/>
    </location>
</feature>
<keyword evidence="3" id="KW-1185">Reference proteome</keyword>
<keyword evidence="1" id="KW-0732">Signal</keyword>
<dbReference type="AlphaFoldDB" id="A0A8T0HJS9"/>